<reference evidence="2 3" key="1">
    <citation type="submission" date="2013-12" db="EMBL/GenBank/DDBJ databases">
        <authorList>
            <consortium name="DOE Joint Genome Institute"/>
            <person name="Eisen J."/>
            <person name="Huntemann M."/>
            <person name="Han J."/>
            <person name="Chen A."/>
            <person name="Kyrpides N."/>
            <person name="Mavromatis K."/>
            <person name="Markowitz V."/>
            <person name="Palaniappan K."/>
            <person name="Ivanova N."/>
            <person name="Schaumberg A."/>
            <person name="Pati A."/>
            <person name="Liolios K."/>
            <person name="Nordberg H.P."/>
            <person name="Cantor M.N."/>
            <person name="Hua S.X."/>
            <person name="Woyke T."/>
        </authorList>
    </citation>
    <scope>NUCLEOTIDE SEQUENCE [LARGE SCALE GENOMIC DNA]</scope>
    <source>
        <strain evidence="3">DSM 19437</strain>
    </source>
</reference>
<keyword evidence="3" id="KW-1185">Reference proteome</keyword>
<dbReference type="InterPro" id="IPR025351">
    <property type="entry name" value="Pvc16_N"/>
</dbReference>
<dbReference type="RefSeq" id="WP_008584672.1">
    <property type="nucleotide sequence ID" value="NZ_CP007035.1"/>
</dbReference>
<dbReference type="EMBL" id="CP007035">
    <property type="protein sequence ID" value="AHF17470.1"/>
    <property type="molecule type" value="Genomic_DNA"/>
</dbReference>
<organism evidence="2 3">
    <name type="scientific">Niabella soli DSM 19437</name>
    <dbReference type="NCBI Taxonomy" id="929713"/>
    <lineage>
        <taxon>Bacteria</taxon>
        <taxon>Pseudomonadati</taxon>
        <taxon>Bacteroidota</taxon>
        <taxon>Chitinophagia</taxon>
        <taxon>Chitinophagales</taxon>
        <taxon>Chitinophagaceae</taxon>
        <taxon>Niabella</taxon>
    </lineage>
</organism>
<evidence type="ECO:0000259" key="1">
    <source>
        <dbReference type="Pfam" id="PF14065"/>
    </source>
</evidence>
<evidence type="ECO:0000313" key="3">
    <source>
        <dbReference type="Proteomes" id="UP000003586"/>
    </source>
</evidence>
<feature type="domain" description="Pvc16 N-terminal" evidence="1">
    <location>
        <begin position="8"/>
        <end position="198"/>
    </location>
</feature>
<name>W0F345_9BACT</name>
<proteinExistence type="predicted"/>
<dbReference type="Proteomes" id="UP000003586">
    <property type="component" value="Chromosome"/>
</dbReference>
<dbReference type="STRING" id="929713.NIASO_08250"/>
<dbReference type="AlphaFoldDB" id="W0F345"/>
<accession>W0F345</accession>
<evidence type="ECO:0000313" key="2">
    <source>
        <dbReference type="EMBL" id="AHF17470.1"/>
    </source>
</evidence>
<dbReference type="eggNOG" id="ENOG5032Z3H">
    <property type="taxonomic scope" value="Bacteria"/>
</dbReference>
<dbReference type="HOGENOM" id="CLU_110138_0_0_10"/>
<dbReference type="Pfam" id="PF14065">
    <property type="entry name" value="Pvc16_N"/>
    <property type="match status" value="1"/>
</dbReference>
<sequence>MIRTAFEFIKGELDAYISDRENDPANYSPGSIVEVGSVVSPFNNNTSFDSTKHITITLIGVEEERREGKRPYMVATNDRKLLKLNPPVELNLLLLFIAHSADYSTALRDLSDVAAFFQANTVFDEQHFPNLNATVLSPDEKPWQLIERLSFRLHNLSFEQQNNLWGMFGSKYVPSVIYKMSLLTVLDTRSREATPAIVELGVLDK</sequence>
<protein>
    <recommendedName>
        <fullName evidence="1">Pvc16 N-terminal domain-containing protein</fullName>
    </recommendedName>
</protein>
<dbReference type="KEGG" id="nso:NIASO_08250"/>
<gene>
    <name evidence="2" type="ORF">NIASO_08250</name>
</gene>